<dbReference type="Proteomes" id="UP001596447">
    <property type="component" value="Unassembled WGS sequence"/>
</dbReference>
<dbReference type="Gene3D" id="3.30.9.10">
    <property type="entry name" value="D-Amino Acid Oxidase, subunit A, domain 2"/>
    <property type="match status" value="1"/>
</dbReference>
<dbReference type="PANTHER" id="PTHR13847">
    <property type="entry name" value="SARCOSINE DEHYDROGENASE-RELATED"/>
    <property type="match status" value="1"/>
</dbReference>
<dbReference type="Gene3D" id="3.50.50.60">
    <property type="entry name" value="FAD/NAD(P)-binding domain"/>
    <property type="match status" value="1"/>
</dbReference>
<proteinExistence type="predicted"/>
<keyword evidence="3" id="KW-1185">Reference proteome</keyword>
<evidence type="ECO:0000259" key="1">
    <source>
        <dbReference type="Pfam" id="PF01266"/>
    </source>
</evidence>
<dbReference type="AlphaFoldDB" id="A0ABD5Z0F8"/>
<dbReference type="GO" id="GO:0016491">
    <property type="term" value="F:oxidoreductase activity"/>
    <property type="evidence" value="ECO:0007669"/>
    <property type="project" value="UniProtKB-KW"/>
</dbReference>
<evidence type="ECO:0000313" key="3">
    <source>
        <dbReference type="Proteomes" id="UP001596447"/>
    </source>
</evidence>
<dbReference type="SUPFAM" id="SSF51905">
    <property type="entry name" value="FAD/NAD(P)-binding domain"/>
    <property type="match status" value="1"/>
</dbReference>
<sequence length="380" mass="40912">MTDTDRVVVVGAGVAGLAAAHALVPDHDVVVLDRGTVGGGATSRASGMISLALEPLPPAVRDHAWSFFHDFDGTGVFDFFEQPTVRLVPAGDGGHAEATAAESEAVRFHTPEDLHELHPGTFDDLSGYDGALEYLDHTGFLDPEDYGATLRHEADVAGARIYRDRTVTGLRIEDDEVTGVETDLGPVDADYVVVATGWRTREFLADHVELPVRPMRWNALVVDPGREVPPTEPMGSDPERRVYWRPTRHGDLLVGGNEHLVDDPESATMRVDESFVDLVQSDLADVLAGADGEIRRTDCCPGADTASPDGLPIVDAPAETPDGLVVATGFHGRGVMLSPVTGAAVRAHVADEDPGFALDRFALDRFTHRSPDFDYVSHWD</sequence>
<evidence type="ECO:0000313" key="2">
    <source>
        <dbReference type="EMBL" id="MFC7198648.1"/>
    </source>
</evidence>
<dbReference type="RefSeq" id="WP_279528606.1">
    <property type="nucleotide sequence ID" value="NZ_CP122312.1"/>
</dbReference>
<dbReference type="InterPro" id="IPR036188">
    <property type="entry name" value="FAD/NAD-bd_sf"/>
</dbReference>
<dbReference type="EC" id="1.-.-.-" evidence="2"/>
<gene>
    <name evidence="2" type="ORF">ACFQJ9_04295</name>
</gene>
<dbReference type="Pfam" id="PF01266">
    <property type="entry name" value="DAO"/>
    <property type="match status" value="1"/>
</dbReference>
<reference evidence="2 3" key="1">
    <citation type="journal article" date="2019" name="Int. J. Syst. Evol. Microbiol.">
        <title>The Global Catalogue of Microorganisms (GCM) 10K type strain sequencing project: providing services to taxonomists for standard genome sequencing and annotation.</title>
        <authorList>
            <consortium name="The Broad Institute Genomics Platform"/>
            <consortium name="The Broad Institute Genome Sequencing Center for Infectious Disease"/>
            <person name="Wu L."/>
            <person name="Ma J."/>
        </authorList>
    </citation>
    <scope>NUCLEOTIDE SEQUENCE [LARGE SCALE GENOMIC DNA]</scope>
    <source>
        <strain evidence="2 3">XZGYJ-43</strain>
    </source>
</reference>
<comment type="caution">
    <text evidence="2">The sequence shown here is derived from an EMBL/GenBank/DDBJ whole genome shotgun (WGS) entry which is preliminary data.</text>
</comment>
<feature type="domain" description="FAD dependent oxidoreductase" evidence="1">
    <location>
        <begin position="6"/>
        <end position="345"/>
    </location>
</feature>
<name>A0ABD5Z0F8_9EURY</name>
<keyword evidence="2" id="KW-0560">Oxidoreductase</keyword>
<accession>A0ABD5Z0F8</accession>
<organism evidence="2 3">
    <name type="scientific">Halospeciosus flavus</name>
    <dbReference type="NCBI Taxonomy" id="3032283"/>
    <lineage>
        <taxon>Archaea</taxon>
        <taxon>Methanobacteriati</taxon>
        <taxon>Methanobacteriota</taxon>
        <taxon>Stenosarchaea group</taxon>
        <taxon>Halobacteria</taxon>
        <taxon>Halobacteriales</taxon>
        <taxon>Halobacteriaceae</taxon>
        <taxon>Halospeciosus</taxon>
    </lineage>
</organism>
<dbReference type="InterPro" id="IPR006076">
    <property type="entry name" value="FAD-dep_OxRdtase"/>
</dbReference>
<dbReference type="EMBL" id="JBHTAR010000011">
    <property type="protein sequence ID" value="MFC7198648.1"/>
    <property type="molecule type" value="Genomic_DNA"/>
</dbReference>
<protein>
    <submittedName>
        <fullName evidence="2">NAD(P)/FAD-dependent oxidoreductase</fullName>
        <ecNumber evidence="2">1.-.-.-</ecNumber>
    </submittedName>
</protein>